<proteinExistence type="predicted"/>
<dbReference type="Proteomes" id="UP001549921">
    <property type="component" value="Unassembled WGS sequence"/>
</dbReference>
<keyword evidence="2" id="KW-0812">Transmembrane</keyword>
<keyword evidence="2" id="KW-1133">Transmembrane helix</keyword>
<sequence length="618" mass="72171">MKTRGRTVTIPPDYSEDENLSDDNEYTLPSKKPLVVEESEDDEDDDDEDVAEIEAIYLDEDFGEDGLVEDVEQPSTSTGIKKKIKKTPNRITKKARYIWTEKSIDFNNQNISFLGCEDLPDEILKLETPMNFFKLLFTTEALDLIYDQSKLYAEQIDPEKANSITRDDITKFIGVIIYMSVVQLPSTRHYWREGTYIEKVASTMTCNKFEEIKRFLHFFDKAKELSRSNENYDKLQKIRPFLDVVRKQLLKIPKEEYLSIDEQMIPTKAKTSGMRQYNSKKPHKWGYLNYVLSGASGFSYDFDIFSGKHRTDLPEYCPDLGASGNVVIRLVDTVPKNLNYKLFIDNWYTSLPLMAYLHTNGIPPLGTIQLNRAKDIDLPSTKELLKNSRGYCIEKCTEVNEVELSVTSWVDNKVVSLCSSYVGKEPMDIAKRYSKEQKKKVDVPRPKSVEIYNKYMGGVDLLDSMLGFYRIKIRSKKWYIRIFFHVIDMITVNSWLLQRRRNRQKGNDMYMPLLDFKLYIADVLMRETTGVFTPTTRGRPPLNKNIENIQKIKRRRIELPPREVVEDGLGHWPNWAKDRQRCKNCSQKSYVYCSKCACYFCFNKDRNCFKEFHMVTLG</sequence>
<feature type="region of interest" description="Disordered" evidence="1">
    <location>
        <begin position="1"/>
        <end position="49"/>
    </location>
</feature>
<feature type="compositionally biased region" description="Acidic residues" evidence="1">
    <location>
        <begin position="14"/>
        <end position="25"/>
    </location>
</feature>
<reference evidence="4 5" key="1">
    <citation type="submission" date="2024-06" db="EMBL/GenBank/DDBJ databases">
        <title>A chromosome-level genome assembly of beet webworm, Loxostege sticticalis.</title>
        <authorList>
            <person name="Zhang Y."/>
        </authorList>
    </citation>
    <scope>NUCLEOTIDE SEQUENCE [LARGE SCALE GENOMIC DNA]</scope>
    <source>
        <strain evidence="4">AQ028</strain>
        <tissue evidence="4">Male pupae</tissue>
    </source>
</reference>
<name>A0ABD0SG58_LOXSC</name>
<evidence type="ECO:0000256" key="2">
    <source>
        <dbReference type="SAM" id="Phobius"/>
    </source>
</evidence>
<feature type="compositionally biased region" description="Acidic residues" evidence="1">
    <location>
        <begin position="37"/>
        <end position="49"/>
    </location>
</feature>
<evidence type="ECO:0000313" key="5">
    <source>
        <dbReference type="Proteomes" id="UP001549921"/>
    </source>
</evidence>
<gene>
    <name evidence="4" type="ORF">ABMA28_009143</name>
</gene>
<dbReference type="InterPro" id="IPR029526">
    <property type="entry name" value="PGBD"/>
</dbReference>
<dbReference type="Pfam" id="PF13843">
    <property type="entry name" value="DDE_Tnp_1_7"/>
    <property type="match status" value="1"/>
</dbReference>
<dbReference type="PANTHER" id="PTHR47272">
    <property type="entry name" value="DDE_TNP_1_7 DOMAIN-CONTAINING PROTEIN"/>
    <property type="match status" value="1"/>
</dbReference>
<feature type="domain" description="PiggyBac transposable element-derived protein" evidence="3">
    <location>
        <begin position="128"/>
        <end position="495"/>
    </location>
</feature>
<feature type="transmembrane region" description="Helical" evidence="2">
    <location>
        <begin position="478"/>
        <end position="497"/>
    </location>
</feature>
<evidence type="ECO:0000256" key="1">
    <source>
        <dbReference type="SAM" id="MobiDB-lite"/>
    </source>
</evidence>
<dbReference type="PANTHER" id="PTHR47272:SF1">
    <property type="entry name" value="PIGGYBAC TRANSPOSABLE ELEMENT-DERIVED PROTEIN 3-LIKE"/>
    <property type="match status" value="1"/>
</dbReference>
<evidence type="ECO:0000313" key="4">
    <source>
        <dbReference type="EMBL" id="KAL0811696.1"/>
    </source>
</evidence>
<organism evidence="4 5">
    <name type="scientific">Loxostege sticticalis</name>
    <name type="common">Beet webworm moth</name>
    <dbReference type="NCBI Taxonomy" id="481309"/>
    <lineage>
        <taxon>Eukaryota</taxon>
        <taxon>Metazoa</taxon>
        <taxon>Ecdysozoa</taxon>
        <taxon>Arthropoda</taxon>
        <taxon>Hexapoda</taxon>
        <taxon>Insecta</taxon>
        <taxon>Pterygota</taxon>
        <taxon>Neoptera</taxon>
        <taxon>Endopterygota</taxon>
        <taxon>Lepidoptera</taxon>
        <taxon>Glossata</taxon>
        <taxon>Ditrysia</taxon>
        <taxon>Pyraloidea</taxon>
        <taxon>Crambidae</taxon>
        <taxon>Pyraustinae</taxon>
        <taxon>Loxostege</taxon>
    </lineage>
</organism>
<evidence type="ECO:0000259" key="3">
    <source>
        <dbReference type="Pfam" id="PF13843"/>
    </source>
</evidence>
<keyword evidence="2" id="KW-0472">Membrane</keyword>
<dbReference type="EMBL" id="JBEDNZ010000023">
    <property type="protein sequence ID" value="KAL0811696.1"/>
    <property type="molecule type" value="Genomic_DNA"/>
</dbReference>
<accession>A0ABD0SG58</accession>
<dbReference type="AlphaFoldDB" id="A0ABD0SG58"/>
<comment type="caution">
    <text evidence="4">The sequence shown here is derived from an EMBL/GenBank/DDBJ whole genome shotgun (WGS) entry which is preliminary data.</text>
</comment>
<protein>
    <recommendedName>
        <fullName evidence="3">PiggyBac transposable element-derived protein domain-containing protein</fullName>
    </recommendedName>
</protein>